<dbReference type="PANTHER" id="PTHR21599:SF0">
    <property type="entry name" value="GLYCERATE KINASE"/>
    <property type="match status" value="1"/>
</dbReference>
<dbReference type="PIRSF" id="PIRSF006078">
    <property type="entry name" value="GlxK"/>
    <property type="match status" value="1"/>
</dbReference>
<dbReference type="NCBIfam" id="TIGR00045">
    <property type="entry name" value="glycerate kinase"/>
    <property type="match status" value="1"/>
</dbReference>
<dbReference type="Proteomes" id="UP000617531">
    <property type="component" value="Unassembled WGS sequence"/>
</dbReference>
<dbReference type="AlphaFoldDB" id="A0A8J3M372"/>
<organism evidence="5 6">
    <name type="scientific">Pseudolysinimonas yzui</name>
    <dbReference type="NCBI Taxonomy" id="2708254"/>
    <lineage>
        <taxon>Bacteria</taxon>
        <taxon>Bacillati</taxon>
        <taxon>Actinomycetota</taxon>
        <taxon>Actinomycetes</taxon>
        <taxon>Micrococcales</taxon>
        <taxon>Microbacteriaceae</taxon>
        <taxon>Pseudolysinimonas</taxon>
    </lineage>
</organism>
<dbReference type="EMBL" id="BNAI01000013">
    <property type="protein sequence ID" value="GHF27085.1"/>
    <property type="molecule type" value="Genomic_DNA"/>
</dbReference>
<dbReference type="InterPro" id="IPR018193">
    <property type="entry name" value="Glyc_kinase_flavodox-like_fold"/>
</dbReference>
<dbReference type="SUPFAM" id="SSF110738">
    <property type="entry name" value="Glycerate kinase I"/>
    <property type="match status" value="1"/>
</dbReference>
<proteinExistence type="inferred from homology"/>
<dbReference type="PANTHER" id="PTHR21599">
    <property type="entry name" value="GLYCERATE KINASE"/>
    <property type="match status" value="1"/>
</dbReference>
<dbReference type="GO" id="GO:0008887">
    <property type="term" value="F:glycerate kinase activity"/>
    <property type="evidence" value="ECO:0007669"/>
    <property type="project" value="UniProtKB-UniRule"/>
</dbReference>
<keyword evidence="3 4" id="KW-0418">Kinase</keyword>
<comment type="caution">
    <text evidence="5">The sequence shown here is derived from an EMBL/GenBank/DDBJ whole genome shotgun (WGS) entry which is preliminary data.</text>
</comment>
<keyword evidence="2 4" id="KW-0808">Transferase</keyword>
<dbReference type="InterPro" id="IPR018197">
    <property type="entry name" value="Glycerate_kinase_RE-like"/>
</dbReference>
<evidence type="ECO:0000313" key="6">
    <source>
        <dbReference type="Proteomes" id="UP000617531"/>
    </source>
</evidence>
<reference evidence="5" key="1">
    <citation type="journal article" date="2014" name="Int. J. Syst. Evol. Microbiol.">
        <title>Complete genome sequence of Corynebacterium casei LMG S-19264T (=DSM 44701T), isolated from a smear-ripened cheese.</title>
        <authorList>
            <consortium name="US DOE Joint Genome Institute (JGI-PGF)"/>
            <person name="Walter F."/>
            <person name="Albersmeier A."/>
            <person name="Kalinowski J."/>
            <person name="Ruckert C."/>
        </authorList>
    </citation>
    <scope>NUCLEOTIDE SEQUENCE</scope>
    <source>
        <strain evidence="5">CGMCC 1.16548</strain>
    </source>
</reference>
<dbReference type="InterPro" id="IPR036129">
    <property type="entry name" value="Glycerate_kinase_sf"/>
</dbReference>
<evidence type="ECO:0000256" key="3">
    <source>
        <dbReference type="ARBA" id="ARBA00022777"/>
    </source>
</evidence>
<dbReference type="RefSeq" id="WP_191284355.1">
    <property type="nucleotide sequence ID" value="NZ_BNAI01000013.1"/>
</dbReference>
<sequence length="367" mass="35523">MTRVVIAPDSFKGTATARDAARAIARGWASVRPDDELVLAPQADGGEGTIDAVAAAVAGAEVRTATVTGPDGRDVEARWLLLDSGEAVLELAESSGLPLMDELDPLGAGTRGLGELIGVALDAGATALTVGLGGSASTDGGAGALAALGMTLADASGRPLPDGGGALSQVEHLDRRGLRPPPPGGVRLLTDVTAPLLGPSGAAAVFGPQKGAGPGEVAELDAALARFAHLLGGDPTASGTGAAGGTGYGLSAGWGATLVPGAPTIADLSGLPALVAAADVVISGEGRFDATSIDGKVVGHVLGLIPPTAHAVVIAGALGADPVVLTGRSATAIALDALAPTADAARADALHWLEVAGARAAELSSRG</sequence>
<dbReference type="InterPro" id="IPR004381">
    <property type="entry name" value="Glycerate_kinase"/>
</dbReference>
<gene>
    <name evidence="5" type="primary">glxK</name>
    <name evidence="5" type="ORF">GCM10011600_30010</name>
</gene>
<reference evidence="5" key="2">
    <citation type="submission" date="2020-09" db="EMBL/GenBank/DDBJ databases">
        <authorList>
            <person name="Sun Q."/>
            <person name="Zhou Y."/>
        </authorList>
    </citation>
    <scope>NUCLEOTIDE SEQUENCE</scope>
    <source>
        <strain evidence="5">CGMCC 1.16548</strain>
    </source>
</reference>
<evidence type="ECO:0000256" key="2">
    <source>
        <dbReference type="ARBA" id="ARBA00022679"/>
    </source>
</evidence>
<keyword evidence="6" id="KW-1185">Reference proteome</keyword>
<accession>A0A8J3M372</accession>
<protein>
    <submittedName>
        <fullName evidence="5">Glycerate kinase</fullName>
    </submittedName>
</protein>
<dbReference type="Pfam" id="PF02595">
    <property type="entry name" value="Gly_kinase"/>
    <property type="match status" value="1"/>
</dbReference>
<evidence type="ECO:0000256" key="1">
    <source>
        <dbReference type="ARBA" id="ARBA00006284"/>
    </source>
</evidence>
<comment type="similarity">
    <text evidence="1 4">Belongs to the glycerate kinase type-1 family.</text>
</comment>
<dbReference type="Gene3D" id="3.90.1510.10">
    <property type="entry name" value="Glycerate kinase, domain 2"/>
    <property type="match status" value="1"/>
</dbReference>
<dbReference type="Gene3D" id="3.40.50.10350">
    <property type="entry name" value="Glycerate kinase, domain 1"/>
    <property type="match status" value="1"/>
</dbReference>
<dbReference type="GO" id="GO:0031388">
    <property type="term" value="P:organic acid phosphorylation"/>
    <property type="evidence" value="ECO:0007669"/>
    <property type="project" value="UniProtKB-UniRule"/>
</dbReference>
<name>A0A8J3M372_9MICO</name>
<evidence type="ECO:0000313" key="5">
    <source>
        <dbReference type="EMBL" id="GHF27085.1"/>
    </source>
</evidence>
<evidence type="ECO:0000256" key="4">
    <source>
        <dbReference type="PIRNR" id="PIRNR006078"/>
    </source>
</evidence>